<protein>
    <submittedName>
        <fullName evidence="4">Putative acetyltransferase</fullName>
    </submittedName>
</protein>
<sequence>MNLHITPCEPADCDTIDRLTALAYAPSGLAPDDPYFIEILNAAQRAQQALVLVARENGVPVGTLTCALPGSSWQEIARANEAELRILAVAPEAQRQGIGSALVRASMEHARRAGCTALVLSSAAWMHAGHRLYERLGFHHTPERDWQPRADVHLTTYRLDLAP</sequence>
<dbReference type="Proteomes" id="UP000190837">
    <property type="component" value="Unassembled WGS sequence"/>
</dbReference>
<dbReference type="PROSITE" id="PS51186">
    <property type="entry name" value="GNAT"/>
    <property type="match status" value="1"/>
</dbReference>
<feature type="domain" description="N-acetyltransferase" evidence="3">
    <location>
        <begin position="3"/>
        <end position="162"/>
    </location>
</feature>
<accession>A0A1C3H6U9</accession>
<evidence type="ECO:0000313" key="5">
    <source>
        <dbReference type="Proteomes" id="UP000190837"/>
    </source>
</evidence>
<dbReference type="PANTHER" id="PTHR43877">
    <property type="entry name" value="AMINOALKYLPHOSPHONATE N-ACETYLTRANSFERASE-RELATED-RELATED"/>
    <property type="match status" value="1"/>
</dbReference>
<keyword evidence="1 4" id="KW-0808">Transferase</keyword>
<evidence type="ECO:0000259" key="3">
    <source>
        <dbReference type="PROSITE" id="PS51186"/>
    </source>
</evidence>
<dbReference type="InterPro" id="IPR016181">
    <property type="entry name" value="Acyl_CoA_acyltransferase"/>
</dbReference>
<proteinExistence type="predicted"/>
<dbReference type="InterPro" id="IPR050832">
    <property type="entry name" value="Bact_Acetyltransf"/>
</dbReference>
<dbReference type="GO" id="GO:0016747">
    <property type="term" value="F:acyltransferase activity, transferring groups other than amino-acyl groups"/>
    <property type="evidence" value="ECO:0007669"/>
    <property type="project" value="InterPro"/>
</dbReference>
<dbReference type="Gene3D" id="3.40.630.30">
    <property type="match status" value="1"/>
</dbReference>
<dbReference type="CDD" id="cd04301">
    <property type="entry name" value="NAT_SF"/>
    <property type="match status" value="1"/>
</dbReference>
<dbReference type="Pfam" id="PF00583">
    <property type="entry name" value="Acetyltransf_1"/>
    <property type="match status" value="1"/>
</dbReference>
<dbReference type="SUPFAM" id="SSF55729">
    <property type="entry name" value="Acyl-CoA N-acyltransferases (Nat)"/>
    <property type="match status" value="1"/>
</dbReference>
<dbReference type="RefSeq" id="WP_079542031.1">
    <property type="nucleotide sequence ID" value="NZ_FKLO01000079.1"/>
</dbReference>
<evidence type="ECO:0000313" key="4">
    <source>
        <dbReference type="EMBL" id="SAM71385.1"/>
    </source>
</evidence>
<dbReference type="AlphaFoldDB" id="A0A1C3H6U9"/>
<keyword evidence="2" id="KW-0012">Acyltransferase</keyword>
<name>A0A1C3H6U9_9GAMM</name>
<dbReference type="InterPro" id="IPR000182">
    <property type="entry name" value="GNAT_dom"/>
</dbReference>
<gene>
    <name evidence="4" type="ORF">CHUV0807_2315</name>
</gene>
<reference evidence="5" key="1">
    <citation type="submission" date="2016-04" db="EMBL/GenBank/DDBJ databases">
        <authorList>
            <person name="Tagini F."/>
        </authorList>
    </citation>
    <scope>NUCLEOTIDE SEQUENCE [LARGE SCALE GENOMIC DNA]</scope>
    <source>
        <strain evidence="5">CHUV0807</strain>
    </source>
</reference>
<organism evidence="4 5">
    <name type="scientific">Cardiobacterium hominis</name>
    <dbReference type="NCBI Taxonomy" id="2718"/>
    <lineage>
        <taxon>Bacteria</taxon>
        <taxon>Pseudomonadati</taxon>
        <taxon>Pseudomonadota</taxon>
        <taxon>Gammaproteobacteria</taxon>
        <taxon>Cardiobacteriales</taxon>
        <taxon>Cardiobacteriaceae</taxon>
        <taxon>Cardiobacterium</taxon>
    </lineage>
</organism>
<evidence type="ECO:0000256" key="2">
    <source>
        <dbReference type="ARBA" id="ARBA00023315"/>
    </source>
</evidence>
<evidence type="ECO:0000256" key="1">
    <source>
        <dbReference type="ARBA" id="ARBA00022679"/>
    </source>
</evidence>
<dbReference type="EMBL" id="FKLO01000079">
    <property type="protein sequence ID" value="SAM71385.1"/>
    <property type="molecule type" value="Genomic_DNA"/>
</dbReference>